<dbReference type="FunFam" id="4.10.280.10:FF:000116">
    <property type="entry name" value="Putative HLH transcription factor"/>
    <property type="match status" value="1"/>
</dbReference>
<dbReference type="RefSeq" id="XP_043047401.1">
    <property type="nucleotide sequence ID" value="XM_043193392.1"/>
</dbReference>
<dbReference type="GO" id="GO:0006355">
    <property type="term" value="P:regulation of DNA-templated transcription"/>
    <property type="evidence" value="ECO:0007669"/>
    <property type="project" value="UniProtKB-ARBA"/>
</dbReference>
<keyword evidence="5" id="KW-0175">Coiled coil</keyword>
<keyword evidence="3" id="KW-0804">Transcription</keyword>
<evidence type="ECO:0000259" key="7">
    <source>
        <dbReference type="PROSITE" id="PS50888"/>
    </source>
</evidence>
<dbReference type="Pfam" id="PF00010">
    <property type="entry name" value="HLH"/>
    <property type="match status" value="1"/>
</dbReference>
<dbReference type="CDD" id="cd11399">
    <property type="entry name" value="bHLHzip_scHMS1_like"/>
    <property type="match status" value="1"/>
</dbReference>
<organism evidence="8 9">
    <name type="scientific">Scheffersomyces spartinae</name>
    <dbReference type="NCBI Taxonomy" id="45513"/>
    <lineage>
        <taxon>Eukaryota</taxon>
        <taxon>Fungi</taxon>
        <taxon>Dikarya</taxon>
        <taxon>Ascomycota</taxon>
        <taxon>Saccharomycotina</taxon>
        <taxon>Pichiomycetes</taxon>
        <taxon>Debaryomycetaceae</taxon>
        <taxon>Scheffersomyces</taxon>
    </lineage>
</organism>
<evidence type="ECO:0000256" key="2">
    <source>
        <dbReference type="ARBA" id="ARBA00023015"/>
    </source>
</evidence>
<dbReference type="Proteomes" id="UP000790833">
    <property type="component" value="Unassembled WGS sequence"/>
</dbReference>
<sequence length="979" mass="108665">MKPTAISSVNIIVVMTEYTTNNMEYFAFDDADMFLDSISGAIGDVSPSSIGTLENDVNGSANSGGVSMFEESNDGTYGFMPTMIKNESVSWNEEMNQNNMFGVIAEQQQQQSYQQHPMQPHNNSISSASSMNSSHGDSLFNDMNVQSSQMSSHSYSNESSNLTPETNISVSSNYTSPVNINTLMTKTSYRNESMGAEQVGSNPASEVSSHTTTPGGALDGTTRLIKVESGHLADEDEEDIGSVKLEESTTTAAKASKGVAKGKVSKTQKKDKTSHNMIEKKYRTNINSKILALRDAVPSLRVAAGSKDVSLADLDGLTPASKLNKASVLTKATEYIKHLERRNKILKDQNIQLQKLIQEANLHPNGYRHIQSVPPNMQQQLPPPQPGTFGYVPSQANEQGFNSSPIQQSYSSSSNDNNFAYSAGTEAYEIPPQIGPQGFQMVPPQQQQHQQHYGQQKGLGNKLLMGSMAAIMGTSLFGGDNGDFKGLSAIPMMSLVLPLAVLHPSPMTVQLWHFLKIIVVLASLTNVIMPYIKSLTSAKKADRSNIDTKDDENSNLVILKNWLLCRLGLSLPICLSEGKKQQILLKLSGETVDKDLLYDYIQLSSSEVKFENCFLTLLVGKMLVAQKPWTSKFIDRQLSVTASLMLNLEYRGDNESLRRLSTLVKDVDGLGLFGADYLVKRLMNLSKNININTDINDGQNHLKYIEVYHEELSSQSSSYYNLVLNWRILDIIHLLNLSYLKTISVGESTETLIADLKKLKNLLDNDSALYNYYSMFFTIVNCENSPELMRDLHSHVVKLLESFRLIREGQDLTDHEILDTDDERDTSEEDYEVVDGFKPTINEQKTLITSFNMVNAEQFIVLTCSTCMKYYRDGKYSEALKLLKHIKNVSLKSSESDLPSLSFIAFTALVSLVNEIVVDNKMELDEASESILDGTIKLLREWLDESSSFMNVDLRNSLLDLVVKKGMVLNGIGLDDCDE</sequence>
<dbReference type="GO" id="GO:0003690">
    <property type="term" value="F:double-stranded DNA binding"/>
    <property type="evidence" value="ECO:0007669"/>
    <property type="project" value="UniProtKB-ARBA"/>
</dbReference>
<evidence type="ECO:0000256" key="1">
    <source>
        <dbReference type="ARBA" id="ARBA00004123"/>
    </source>
</evidence>
<dbReference type="InterPro" id="IPR011598">
    <property type="entry name" value="bHLH_dom"/>
</dbReference>
<dbReference type="SUPFAM" id="SSF47459">
    <property type="entry name" value="HLH, helix-loop-helix DNA-binding domain"/>
    <property type="match status" value="1"/>
</dbReference>
<gene>
    <name evidence="8" type="ORF">KQ657_002638</name>
</gene>
<feature type="domain" description="BHLH" evidence="7">
    <location>
        <begin position="270"/>
        <end position="339"/>
    </location>
</feature>
<dbReference type="EMBL" id="JAHMUF010000022">
    <property type="protein sequence ID" value="KAG7191849.1"/>
    <property type="molecule type" value="Genomic_DNA"/>
</dbReference>
<feature type="region of interest" description="Disordered" evidence="6">
    <location>
        <begin position="254"/>
        <end position="274"/>
    </location>
</feature>
<dbReference type="PROSITE" id="PS50888">
    <property type="entry name" value="BHLH"/>
    <property type="match status" value="1"/>
</dbReference>
<evidence type="ECO:0000313" key="9">
    <source>
        <dbReference type="Proteomes" id="UP000790833"/>
    </source>
</evidence>
<dbReference type="AlphaFoldDB" id="A0A9P7V628"/>
<evidence type="ECO:0000256" key="5">
    <source>
        <dbReference type="SAM" id="Coils"/>
    </source>
</evidence>
<dbReference type="GO" id="GO:0033554">
    <property type="term" value="P:cellular response to stress"/>
    <property type="evidence" value="ECO:0007669"/>
    <property type="project" value="UniProtKB-ARBA"/>
</dbReference>
<dbReference type="InterPro" id="IPR052099">
    <property type="entry name" value="Regulatory_TF_Diverse"/>
</dbReference>
<feature type="coiled-coil region" evidence="5">
    <location>
        <begin position="329"/>
        <end position="359"/>
    </location>
</feature>
<comment type="subcellular location">
    <subcellularLocation>
        <location evidence="1">Nucleus</location>
    </subcellularLocation>
</comment>
<feature type="region of interest" description="Disordered" evidence="6">
    <location>
        <begin position="194"/>
        <end position="220"/>
    </location>
</feature>
<dbReference type="SMART" id="SM00353">
    <property type="entry name" value="HLH"/>
    <property type="match status" value="1"/>
</dbReference>
<feature type="region of interest" description="Disordered" evidence="6">
    <location>
        <begin position="385"/>
        <end position="416"/>
    </location>
</feature>
<dbReference type="InterPro" id="IPR036638">
    <property type="entry name" value="HLH_DNA-bd_sf"/>
</dbReference>
<protein>
    <recommendedName>
        <fullName evidence="7">BHLH domain-containing protein</fullName>
    </recommendedName>
</protein>
<evidence type="ECO:0000256" key="4">
    <source>
        <dbReference type="ARBA" id="ARBA00023242"/>
    </source>
</evidence>
<dbReference type="PANTHER" id="PTHR47336">
    <property type="entry name" value="TRANSCRIPTION FACTOR HMS1-RELATED"/>
    <property type="match status" value="1"/>
</dbReference>
<reference evidence="8" key="1">
    <citation type="submission" date="2021-03" db="EMBL/GenBank/DDBJ databases">
        <authorList>
            <person name="Palmer J.M."/>
        </authorList>
    </citation>
    <scope>NUCLEOTIDE SEQUENCE</scope>
    <source>
        <strain evidence="8">ARV_011</strain>
    </source>
</reference>
<dbReference type="GeneID" id="66116012"/>
<dbReference type="Gene3D" id="4.10.280.10">
    <property type="entry name" value="Helix-loop-helix DNA-binding domain"/>
    <property type="match status" value="1"/>
</dbReference>
<dbReference type="PANTHER" id="PTHR47336:SF2">
    <property type="entry name" value="TRANSCRIPTION FACTOR HMS1-RELATED"/>
    <property type="match status" value="1"/>
</dbReference>
<comment type="caution">
    <text evidence="8">The sequence shown here is derived from an EMBL/GenBank/DDBJ whole genome shotgun (WGS) entry which is preliminary data.</text>
</comment>
<evidence type="ECO:0000256" key="3">
    <source>
        <dbReference type="ARBA" id="ARBA00023163"/>
    </source>
</evidence>
<accession>A0A9P7V628</accession>
<keyword evidence="9" id="KW-1185">Reference proteome</keyword>
<feature type="compositionally biased region" description="Low complexity" evidence="6">
    <location>
        <begin position="401"/>
        <end position="416"/>
    </location>
</feature>
<feature type="region of interest" description="Disordered" evidence="6">
    <location>
        <begin position="107"/>
        <end position="168"/>
    </location>
</feature>
<feature type="compositionally biased region" description="Low complexity" evidence="6">
    <location>
        <begin position="147"/>
        <end position="160"/>
    </location>
</feature>
<proteinExistence type="predicted"/>
<dbReference type="GO" id="GO:0016020">
    <property type="term" value="C:membrane"/>
    <property type="evidence" value="ECO:0007669"/>
    <property type="project" value="UniProtKB-ARBA"/>
</dbReference>
<dbReference type="OrthoDB" id="2133190at2759"/>
<feature type="compositionally biased region" description="Polar residues" evidence="6">
    <location>
        <begin position="199"/>
        <end position="214"/>
    </location>
</feature>
<evidence type="ECO:0000313" key="8">
    <source>
        <dbReference type="EMBL" id="KAG7191849.1"/>
    </source>
</evidence>
<dbReference type="GO" id="GO:0005634">
    <property type="term" value="C:nucleus"/>
    <property type="evidence" value="ECO:0007669"/>
    <property type="project" value="UniProtKB-SubCell"/>
</dbReference>
<evidence type="ECO:0000256" key="6">
    <source>
        <dbReference type="SAM" id="MobiDB-lite"/>
    </source>
</evidence>
<keyword evidence="4" id="KW-0539">Nucleus</keyword>
<name>A0A9P7V628_9ASCO</name>
<dbReference type="GO" id="GO:0046983">
    <property type="term" value="F:protein dimerization activity"/>
    <property type="evidence" value="ECO:0007669"/>
    <property type="project" value="InterPro"/>
</dbReference>
<keyword evidence="2" id="KW-0805">Transcription regulation</keyword>
<feature type="compositionally biased region" description="Low complexity" evidence="6">
    <location>
        <begin position="107"/>
        <end position="134"/>
    </location>
</feature>